<organism evidence="1">
    <name type="scientific">bioreactor metagenome</name>
    <dbReference type="NCBI Taxonomy" id="1076179"/>
    <lineage>
        <taxon>unclassified sequences</taxon>
        <taxon>metagenomes</taxon>
        <taxon>ecological metagenomes</taxon>
    </lineage>
</organism>
<gene>
    <name evidence="1" type="ORF">SDC9_82094</name>
</gene>
<protein>
    <submittedName>
        <fullName evidence="1">Uncharacterized protein</fullName>
    </submittedName>
</protein>
<reference evidence="1" key="1">
    <citation type="submission" date="2019-08" db="EMBL/GenBank/DDBJ databases">
        <authorList>
            <person name="Kucharzyk K."/>
            <person name="Murdoch R.W."/>
            <person name="Higgins S."/>
            <person name="Loffler F."/>
        </authorList>
    </citation>
    <scope>NUCLEOTIDE SEQUENCE</scope>
</reference>
<dbReference type="AlphaFoldDB" id="A0A644Z673"/>
<sequence length="221" mass="25311">MLAIAAALYLFLFGRLYIARDTSLTKTVILDPNAVSRRTESILQLPMPDRSPLYMISKVAAEGHREFFGVTRCDPTTTMDPEGRIQIRYITYLTSAHNLQFSMKVNTKYHPVDKDGYLPYDIYITARCPGGQTHKYNMSYCASENTLGYYTFRFGFNDININLEEETVYLYIKDGNKTLLSLKLAGPQTNTSELNSYNIEYSYLKDLKKYKIYGEGKGEAK</sequence>
<dbReference type="EMBL" id="VSSQ01007305">
    <property type="protein sequence ID" value="MPM35501.1"/>
    <property type="molecule type" value="Genomic_DNA"/>
</dbReference>
<name>A0A644Z673_9ZZZZ</name>
<evidence type="ECO:0000313" key="1">
    <source>
        <dbReference type="EMBL" id="MPM35501.1"/>
    </source>
</evidence>
<comment type="caution">
    <text evidence="1">The sequence shown here is derived from an EMBL/GenBank/DDBJ whole genome shotgun (WGS) entry which is preliminary data.</text>
</comment>
<proteinExistence type="predicted"/>
<accession>A0A644Z673</accession>